<dbReference type="PROSITE" id="PS00106">
    <property type="entry name" value="GALACTOKINASE"/>
    <property type="match status" value="1"/>
</dbReference>
<dbReference type="PROSITE" id="PS00627">
    <property type="entry name" value="GHMP_KINASES_ATP"/>
    <property type="match status" value="1"/>
</dbReference>
<dbReference type="AlphaFoldDB" id="A0A4Z0Z8V5"/>
<dbReference type="InterPro" id="IPR006204">
    <property type="entry name" value="GHMP_kinase_N_dom"/>
</dbReference>
<evidence type="ECO:0000256" key="14">
    <source>
        <dbReference type="ARBA" id="ARBA00029590"/>
    </source>
</evidence>
<keyword evidence="13" id="KW-0119">Carbohydrate metabolism</keyword>
<dbReference type="PIRSF" id="PIRSF000530">
    <property type="entry name" value="Galactokinase"/>
    <property type="match status" value="1"/>
</dbReference>
<evidence type="ECO:0000256" key="12">
    <source>
        <dbReference type="ARBA" id="ARBA00023221"/>
    </source>
</evidence>
<evidence type="ECO:0000256" key="2">
    <source>
        <dbReference type="ARBA" id="ARBA00006566"/>
    </source>
</evidence>
<dbReference type="InterPro" id="IPR019539">
    <property type="entry name" value="GalKase_N"/>
</dbReference>
<dbReference type="Proteomes" id="UP000297716">
    <property type="component" value="Unassembled WGS sequence"/>
</dbReference>
<dbReference type="InterPro" id="IPR013750">
    <property type="entry name" value="GHMP_kinase_C_dom"/>
</dbReference>
<feature type="domain" description="GHMP kinase N-terminal" evidence="16">
    <location>
        <begin position="134"/>
        <end position="219"/>
    </location>
</feature>
<comment type="pathway">
    <text evidence="1">Carbohydrate metabolism; galactose metabolism.</text>
</comment>
<gene>
    <name evidence="19" type="ORF">E0Z10_g734</name>
</gene>
<dbReference type="InterPro" id="IPR020568">
    <property type="entry name" value="Ribosomal_Su5_D2-typ_SF"/>
</dbReference>
<dbReference type="Gene3D" id="3.30.70.3170">
    <property type="match status" value="1"/>
</dbReference>
<keyword evidence="8" id="KW-0067">ATP-binding</keyword>
<dbReference type="OrthoDB" id="187738at2759"/>
<comment type="catalytic activity">
    <reaction evidence="15">
        <text>alpha-D-galactose + ATP = alpha-D-galactose 1-phosphate + ADP + H(+)</text>
        <dbReference type="Rhea" id="RHEA:13553"/>
        <dbReference type="ChEBI" id="CHEBI:15378"/>
        <dbReference type="ChEBI" id="CHEBI:28061"/>
        <dbReference type="ChEBI" id="CHEBI:30616"/>
        <dbReference type="ChEBI" id="CHEBI:58336"/>
        <dbReference type="ChEBI" id="CHEBI:456216"/>
        <dbReference type="EC" id="2.7.1.6"/>
    </reaction>
    <physiologicalReaction direction="left-to-right" evidence="15">
        <dbReference type="Rhea" id="RHEA:13554"/>
    </physiologicalReaction>
</comment>
<keyword evidence="6" id="KW-0547">Nucleotide-binding</keyword>
<dbReference type="FunFam" id="3.30.230.10:FF:000102">
    <property type="entry name" value="Similar to galactokinase"/>
    <property type="match status" value="1"/>
</dbReference>
<dbReference type="STRING" id="37992.A0A4Z0Z8V5"/>
<evidence type="ECO:0000256" key="4">
    <source>
        <dbReference type="ARBA" id="ARBA00019487"/>
    </source>
</evidence>
<feature type="domain" description="Galactokinase N-terminal" evidence="18">
    <location>
        <begin position="32"/>
        <end position="80"/>
    </location>
</feature>
<accession>A0A4Z0Z8V5</accession>
<protein>
    <recommendedName>
        <fullName evidence="4">Galactokinase</fullName>
        <ecNumber evidence="3">2.7.1.6</ecNumber>
    </recommendedName>
    <alternativeName>
        <fullName evidence="14">Galactose kinase</fullName>
    </alternativeName>
</protein>
<evidence type="ECO:0000256" key="15">
    <source>
        <dbReference type="ARBA" id="ARBA00049538"/>
    </source>
</evidence>
<evidence type="ECO:0000256" key="6">
    <source>
        <dbReference type="ARBA" id="ARBA00022741"/>
    </source>
</evidence>
<dbReference type="PRINTS" id="PR00959">
    <property type="entry name" value="MEVGALKINASE"/>
</dbReference>
<dbReference type="Gene3D" id="3.30.230.10">
    <property type="match status" value="1"/>
</dbReference>
<proteinExistence type="inferred from homology"/>
<keyword evidence="11" id="KW-1207">Sterol metabolism</keyword>
<evidence type="ECO:0000256" key="3">
    <source>
        <dbReference type="ARBA" id="ARBA00012315"/>
    </source>
</evidence>
<dbReference type="GO" id="GO:0004335">
    <property type="term" value="F:galactokinase activity"/>
    <property type="evidence" value="ECO:0007669"/>
    <property type="project" value="UniProtKB-EC"/>
</dbReference>
<dbReference type="InterPro" id="IPR000705">
    <property type="entry name" value="Galactokinase"/>
</dbReference>
<dbReference type="InterPro" id="IPR006206">
    <property type="entry name" value="Mevalonate/galactokinase"/>
</dbReference>
<comment type="caution">
    <text evidence="19">The sequence shown here is derived from an EMBL/GenBank/DDBJ whole genome shotgun (WGS) entry which is preliminary data.</text>
</comment>
<dbReference type="Pfam" id="PF08544">
    <property type="entry name" value="GHMP_kinases_C"/>
    <property type="match status" value="1"/>
</dbReference>
<evidence type="ECO:0000256" key="5">
    <source>
        <dbReference type="ARBA" id="ARBA00022679"/>
    </source>
</evidence>
<feature type="domain" description="GHMP kinase C-terminal" evidence="17">
    <location>
        <begin position="413"/>
        <end position="483"/>
    </location>
</feature>
<dbReference type="Pfam" id="PF00288">
    <property type="entry name" value="GHMP_kinases_N"/>
    <property type="match status" value="1"/>
</dbReference>
<keyword evidence="7" id="KW-0418">Kinase</keyword>
<keyword evidence="9" id="KW-0756">Sterol biosynthesis</keyword>
<dbReference type="Pfam" id="PF10509">
    <property type="entry name" value="GalKase_gal_bdg"/>
    <property type="match status" value="1"/>
</dbReference>
<dbReference type="PRINTS" id="PR00473">
    <property type="entry name" value="GALCTOKINASE"/>
</dbReference>
<keyword evidence="5" id="KW-0808">Transferase</keyword>
<keyword evidence="12" id="KW-0443">Lipid metabolism</keyword>
<evidence type="ECO:0000256" key="1">
    <source>
        <dbReference type="ARBA" id="ARBA00004947"/>
    </source>
</evidence>
<dbReference type="GO" id="GO:0005829">
    <property type="term" value="C:cytosol"/>
    <property type="evidence" value="ECO:0007669"/>
    <property type="project" value="TreeGrafter"/>
</dbReference>
<evidence type="ECO:0000313" key="20">
    <source>
        <dbReference type="Proteomes" id="UP000297716"/>
    </source>
</evidence>
<dbReference type="FunFam" id="1.20.1440.340:FF:000003">
    <property type="entry name" value="GAL1p Galactokinase"/>
    <property type="match status" value="1"/>
</dbReference>
<dbReference type="InterPro" id="IPR036554">
    <property type="entry name" value="GHMP_kinase_C_sf"/>
</dbReference>
<organism evidence="19 20">
    <name type="scientific">Xylaria hypoxylon</name>
    <dbReference type="NCBI Taxonomy" id="37992"/>
    <lineage>
        <taxon>Eukaryota</taxon>
        <taxon>Fungi</taxon>
        <taxon>Dikarya</taxon>
        <taxon>Ascomycota</taxon>
        <taxon>Pezizomycotina</taxon>
        <taxon>Sordariomycetes</taxon>
        <taxon>Xylariomycetidae</taxon>
        <taxon>Xylariales</taxon>
        <taxon>Xylariaceae</taxon>
        <taxon>Xylaria</taxon>
    </lineage>
</organism>
<keyword evidence="10" id="KW-0299">Galactose metabolism</keyword>
<name>A0A4Z0Z8V5_9PEZI</name>
<dbReference type="SUPFAM" id="SSF55060">
    <property type="entry name" value="GHMP Kinase, C-terminal domain"/>
    <property type="match status" value="1"/>
</dbReference>
<dbReference type="UniPathway" id="UPA00214"/>
<sequence length="516" mass="56044">MSGPVPTVAALSDIYTTQALADQGVRWNGLLEKFQAHYGSPAQFVARSPGRVNIIGEHIDYSLYSCLPMAISPDVILAVSTDVAPSVDGTFKIKIANVDEQRFPVREFDIPYSEVEIDATKHEWTNYFKSGLRGALGLLREKYGADFKPKSMQVLMDGTVPAGGGLSSSAAVVSTSALAVMIANGETDVDKKDLTEVAIVSERAVGVNSGGMDQAASVFSVRGSALLVSFTPTLSARPVFFPKTNPELCFMIVQSFVTSNKQVTGPIHYNLRVVECSMAAAYLNAKLSPSGTELPKDAGPLGVSIRGFHDNYFKGTEKSMTEQLEELIELTKNTLTEENGYTVEQVASGIGISVEDLKARFMSSFPVRGEYFKLRQRALHVFTEALRVLRFLSLLEDPAQAPSPDNTIQFNHQLGELMNETQDSCRDLYECSCPEIDEICQIAREAGSYGSRLTGAGWGGCSVHLVPADKVDQIEAALIEKYYSKRQIAEKNMEGAIVVSRPMNGSAVFKLDGGKI</sequence>
<keyword evidence="12" id="KW-0753">Steroid metabolism</keyword>
<evidence type="ECO:0000256" key="7">
    <source>
        <dbReference type="ARBA" id="ARBA00022777"/>
    </source>
</evidence>
<evidence type="ECO:0000259" key="18">
    <source>
        <dbReference type="Pfam" id="PF10509"/>
    </source>
</evidence>
<keyword evidence="20" id="KW-1185">Reference proteome</keyword>
<dbReference type="InterPro" id="IPR006203">
    <property type="entry name" value="GHMP_knse_ATP-bd_CS"/>
</dbReference>
<dbReference type="GO" id="GO:0006012">
    <property type="term" value="P:galactose metabolic process"/>
    <property type="evidence" value="ECO:0007669"/>
    <property type="project" value="UniProtKB-UniPathway"/>
</dbReference>
<dbReference type="GO" id="GO:0005524">
    <property type="term" value="F:ATP binding"/>
    <property type="evidence" value="ECO:0007669"/>
    <property type="project" value="UniProtKB-KW"/>
</dbReference>
<dbReference type="SUPFAM" id="SSF54211">
    <property type="entry name" value="Ribosomal protein S5 domain 2-like"/>
    <property type="match status" value="1"/>
</dbReference>
<dbReference type="InterPro" id="IPR019741">
    <property type="entry name" value="Galactokinase_CS"/>
</dbReference>
<reference evidence="19 20" key="1">
    <citation type="submission" date="2019-03" db="EMBL/GenBank/DDBJ databases">
        <title>Draft genome sequence of Xylaria hypoxylon DSM 108379, a ubiquitous saprotrophic-parasitic fungi on hardwood.</title>
        <authorList>
            <person name="Buettner E."/>
            <person name="Leonhardt S."/>
            <person name="Gebauer A.M."/>
            <person name="Liers C."/>
            <person name="Hofrichter M."/>
            <person name="Kellner H."/>
        </authorList>
    </citation>
    <scope>NUCLEOTIDE SEQUENCE [LARGE SCALE GENOMIC DNA]</scope>
    <source>
        <strain evidence="19 20">DSM 108379</strain>
    </source>
</reference>
<comment type="similarity">
    <text evidence="2">Belongs to the GHMP kinase family. GalK subfamily.</text>
</comment>
<evidence type="ECO:0000259" key="16">
    <source>
        <dbReference type="Pfam" id="PF00288"/>
    </source>
</evidence>
<evidence type="ECO:0000313" key="19">
    <source>
        <dbReference type="EMBL" id="TGJ88041.1"/>
    </source>
</evidence>
<keyword evidence="9" id="KW-0752">Steroid biosynthesis</keyword>
<dbReference type="GO" id="GO:0016126">
    <property type="term" value="P:sterol biosynthetic process"/>
    <property type="evidence" value="ECO:0007669"/>
    <property type="project" value="UniProtKB-KW"/>
</dbReference>
<dbReference type="InterPro" id="IPR014721">
    <property type="entry name" value="Ribsml_uS5_D2-typ_fold_subgr"/>
</dbReference>
<evidence type="ECO:0000259" key="17">
    <source>
        <dbReference type="Pfam" id="PF08544"/>
    </source>
</evidence>
<dbReference type="EMBL" id="SKBN01000007">
    <property type="protein sequence ID" value="TGJ88041.1"/>
    <property type="molecule type" value="Genomic_DNA"/>
</dbReference>
<dbReference type="Gene3D" id="1.20.1440.340">
    <property type="match status" value="1"/>
</dbReference>
<dbReference type="PANTHER" id="PTHR10457">
    <property type="entry name" value="MEVALONATE KINASE/GALACTOKINASE"/>
    <property type="match status" value="1"/>
</dbReference>
<evidence type="ECO:0000256" key="8">
    <source>
        <dbReference type="ARBA" id="ARBA00022840"/>
    </source>
</evidence>
<evidence type="ECO:0000256" key="11">
    <source>
        <dbReference type="ARBA" id="ARBA00023166"/>
    </source>
</evidence>
<keyword evidence="9" id="KW-0444">Lipid biosynthesis</keyword>
<evidence type="ECO:0000256" key="13">
    <source>
        <dbReference type="ARBA" id="ARBA00023277"/>
    </source>
</evidence>
<evidence type="ECO:0000256" key="10">
    <source>
        <dbReference type="ARBA" id="ARBA00023144"/>
    </source>
</evidence>
<evidence type="ECO:0000256" key="9">
    <source>
        <dbReference type="ARBA" id="ARBA00023011"/>
    </source>
</evidence>
<dbReference type="NCBIfam" id="TIGR00131">
    <property type="entry name" value="gal_kin"/>
    <property type="match status" value="1"/>
</dbReference>
<dbReference type="PANTHER" id="PTHR10457:SF7">
    <property type="entry name" value="GALACTOKINASE-RELATED"/>
    <property type="match status" value="1"/>
</dbReference>
<dbReference type="EC" id="2.7.1.6" evidence="3"/>